<dbReference type="SMART" id="SM00257">
    <property type="entry name" value="LysM"/>
    <property type="match status" value="2"/>
</dbReference>
<dbReference type="AlphaFoldDB" id="A0A2N3ICT8"/>
<organism evidence="3 4">
    <name type="scientific">Raineya orbicola</name>
    <dbReference type="NCBI Taxonomy" id="2016530"/>
    <lineage>
        <taxon>Bacteria</taxon>
        <taxon>Pseudomonadati</taxon>
        <taxon>Bacteroidota</taxon>
        <taxon>Cytophagia</taxon>
        <taxon>Cytophagales</taxon>
        <taxon>Raineyaceae</taxon>
        <taxon>Raineya</taxon>
    </lineage>
</organism>
<evidence type="ECO:0000259" key="2">
    <source>
        <dbReference type="PROSITE" id="PS51782"/>
    </source>
</evidence>
<dbReference type="Proteomes" id="UP000233387">
    <property type="component" value="Unassembled WGS sequence"/>
</dbReference>
<dbReference type="InterPro" id="IPR018392">
    <property type="entry name" value="LysM"/>
</dbReference>
<dbReference type="InterPro" id="IPR036457">
    <property type="entry name" value="PPM-type-like_dom_sf"/>
</dbReference>
<evidence type="ECO:0000313" key="3">
    <source>
        <dbReference type="EMBL" id="PKQ68053.1"/>
    </source>
</evidence>
<dbReference type="SUPFAM" id="SSF54106">
    <property type="entry name" value="LysM domain"/>
    <property type="match status" value="1"/>
</dbReference>
<evidence type="ECO:0000313" key="4">
    <source>
        <dbReference type="Proteomes" id="UP000233387"/>
    </source>
</evidence>
<protein>
    <submittedName>
        <fullName evidence="3">LysM domain</fullName>
    </submittedName>
</protein>
<dbReference type="CDD" id="cd00118">
    <property type="entry name" value="LysM"/>
    <property type="match status" value="1"/>
</dbReference>
<dbReference type="EMBL" id="NKXO01000027">
    <property type="protein sequence ID" value="PKQ68053.1"/>
    <property type="molecule type" value="Genomic_DNA"/>
</dbReference>
<keyword evidence="4" id="KW-1185">Reference proteome</keyword>
<dbReference type="Gene3D" id="3.10.350.10">
    <property type="entry name" value="LysM domain"/>
    <property type="match status" value="1"/>
</dbReference>
<feature type="coiled-coil region" evidence="1">
    <location>
        <begin position="252"/>
        <end position="282"/>
    </location>
</feature>
<dbReference type="Pfam" id="PF01476">
    <property type="entry name" value="LysM"/>
    <property type="match status" value="1"/>
</dbReference>
<keyword evidence="1" id="KW-0175">Coiled coil</keyword>
<evidence type="ECO:0000256" key="1">
    <source>
        <dbReference type="SAM" id="Coils"/>
    </source>
</evidence>
<dbReference type="OrthoDB" id="977752at2"/>
<feature type="domain" description="LysM" evidence="2">
    <location>
        <begin position="284"/>
        <end position="328"/>
    </location>
</feature>
<reference evidence="3 4" key="1">
    <citation type="submission" date="2017-06" db="EMBL/GenBank/DDBJ databases">
        <title>Raineya orbicola gen. nov., sp. nov. a slightly thermophilic bacterium of the phylum Bacteroidetes and the description of Raineyaceae fam. nov.</title>
        <authorList>
            <person name="Albuquerque L."/>
            <person name="Polonia A.R.M."/>
            <person name="Barroso C."/>
            <person name="Froufe H.J.C."/>
            <person name="Lage O."/>
            <person name="Lobo-Da-Cunha A."/>
            <person name="Egas C."/>
            <person name="Da Costa M.S."/>
        </authorList>
    </citation>
    <scope>NUCLEOTIDE SEQUENCE [LARGE SCALE GENOMIC DNA]</scope>
    <source>
        <strain evidence="3 4">SPSPC-11</strain>
    </source>
</reference>
<dbReference type="SUPFAM" id="SSF81606">
    <property type="entry name" value="PP2C-like"/>
    <property type="match status" value="1"/>
</dbReference>
<dbReference type="PROSITE" id="PS51782">
    <property type="entry name" value="LYSM"/>
    <property type="match status" value="1"/>
</dbReference>
<proteinExistence type="predicted"/>
<dbReference type="InterPro" id="IPR036779">
    <property type="entry name" value="LysM_dom_sf"/>
</dbReference>
<comment type="caution">
    <text evidence="3">The sequence shown here is derived from an EMBL/GenBank/DDBJ whole genome shotgun (WGS) entry which is preliminary data.</text>
</comment>
<gene>
    <name evidence="3" type="ORF">Rain11_1780</name>
</gene>
<name>A0A2N3ICT8_9BACT</name>
<dbReference type="Gene3D" id="3.60.40.10">
    <property type="entry name" value="PPM-type phosphatase domain"/>
    <property type="match status" value="1"/>
</dbReference>
<sequence>MILCESSLKSEKGLQKPLNQDYVLEFSCSQGHLWLVADGEGENLRGVQAARLLADTIRTFIEDNKIANVQDLLRKAIIRANEILQKKMLFAEGAMAFQQGNQFFIATFGKNKALLWSKTNLQEIQNTNPVLGQQAIIQPNITALQVQKNTQILLMSKGAFLGLSFDLIKNTLQSKQSIQEKVESLIKASLQSQNNENSSIALIYFPQESFLQALQRIWKPIQPFVVPVLFLATIATFVIVTQKSHRQEVEQVENDQIQFQKAREKKRRLEDSLAQVDKAKDVIIKHKVQKGETIGTIARKYNSTVEALISLNMLDDKANVAVGQEVKVNVKMIYTLPKAQTLESLYNERFKRWEKMGVTIEAIQKANKPKELKGLLPKGTQIIIPALNKK</sequence>
<accession>A0A2N3ICT8</accession>
<dbReference type="RefSeq" id="WP_101359051.1">
    <property type="nucleotide sequence ID" value="NZ_NKXO01000027.1"/>
</dbReference>